<organism evidence="1 2">
    <name type="scientific">Pseudomonas fluorescens</name>
    <dbReference type="NCBI Taxonomy" id="294"/>
    <lineage>
        <taxon>Bacteria</taxon>
        <taxon>Pseudomonadati</taxon>
        <taxon>Pseudomonadota</taxon>
        <taxon>Gammaproteobacteria</taxon>
        <taxon>Pseudomonadales</taxon>
        <taxon>Pseudomonadaceae</taxon>
        <taxon>Pseudomonas</taxon>
    </lineage>
</organism>
<gene>
    <name evidence="1" type="ORF">PS691_00963</name>
</gene>
<name>A0A5E7AL61_PSEFL</name>
<dbReference type="AlphaFoldDB" id="A0A5E7AL61"/>
<sequence>MRVILSFDLTGGINFHQQVFIYFQPTINGVNKKWELSFSVCVRVCRALYLPLGKLNSTFSEYISCLLYIHITREFHGNINLLLQLSRRNTLSLIIS</sequence>
<accession>A0A5E7AL61</accession>
<evidence type="ECO:0000313" key="1">
    <source>
        <dbReference type="EMBL" id="VVN79349.1"/>
    </source>
</evidence>
<dbReference type="EMBL" id="CABVHQ010000006">
    <property type="protein sequence ID" value="VVN79349.1"/>
    <property type="molecule type" value="Genomic_DNA"/>
</dbReference>
<reference evidence="1 2" key="1">
    <citation type="submission" date="2019-09" db="EMBL/GenBank/DDBJ databases">
        <authorList>
            <person name="Chandra G."/>
            <person name="Truman W A."/>
        </authorList>
    </citation>
    <scope>NUCLEOTIDE SEQUENCE [LARGE SCALE GENOMIC DNA]</scope>
    <source>
        <strain evidence="1">PS691</strain>
    </source>
</reference>
<dbReference type="Proteomes" id="UP000337909">
    <property type="component" value="Unassembled WGS sequence"/>
</dbReference>
<proteinExistence type="predicted"/>
<evidence type="ECO:0000313" key="2">
    <source>
        <dbReference type="Proteomes" id="UP000337909"/>
    </source>
</evidence>
<protein>
    <submittedName>
        <fullName evidence="1">Uncharacterized protein</fullName>
    </submittedName>
</protein>